<dbReference type="RefSeq" id="WP_179642560.1">
    <property type="nucleotide sequence ID" value="NZ_JACCCC010000001.1"/>
</dbReference>
<gene>
    <name evidence="3" type="ORF">HDA32_001579</name>
</gene>
<evidence type="ECO:0000313" key="4">
    <source>
        <dbReference type="Proteomes" id="UP000589036"/>
    </source>
</evidence>
<dbReference type="Gene3D" id="1.25.40.10">
    <property type="entry name" value="Tetratricopeptide repeat domain"/>
    <property type="match status" value="1"/>
</dbReference>
<dbReference type="Proteomes" id="UP000589036">
    <property type="component" value="Unassembled WGS sequence"/>
</dbReference>
<feature type="domain" description="CHAT" evidence="2">
    <location>
        <begin position="634"/>
        <end position="853"/>
    </location>
</feature>
<dbReference type="SMART" id="SM00028">
    <property type="entry name" value="TPR"/>
    <property type="match status" value="3"/>
</dbReference>
<reference evidence="3 4" key="1">
    <citation type="submission" date="2020-07" db="EMBL/GenBank/DDBJ databases">
        <title>Sequencing the genomes of 1000 actinobacteria strains.</title>
        <authorList>
            <person name="Klenk H.-P."/>
        </authorList>
    </citation>
    <scope>NUCLEOTIDE SEQUENCE [LARGE SCALE GENOMIC DNA]</scope>
    <source>
        <strain evidence="3 4">CXB654</strain>
    </source>
</reference>
<comment type="caution">
    <text evidence="3">The sequence shown here is derived from an EMBL/GenBank/DDBJ whole genome shotgun (WGS) entry which is preliminary data.</text>
</comment>
<sequence length="867" mass="89945">MTVRRTEDETAHQITLVARDPARAHLHARRLLARSSEPRTRSIALRLLGLAQYELGAVRAADRTLGEASEVADRAGLADAADQARVSRLGLLARRGGGGALGPLLDDAVRPERPAQAFALINRGVSACQLGRFEAALADFDAAMHRMGPDADARLLPGLLCNRGLALMYAGRFAESAEDLSRALALTEQHALDHLRGLTLQNLGCLAVAEGDVARAVLRFDSAEVLLPEQRRTTLRLDRADALVAAGMHREAGALLRSLPRSGGDARPDAEYATTRLIRAKLHLGRGDRTAAAAQAGEVRAAFAPDSVWAELALQIEWSARFVTGRRERPRPVPPSVGAAGTRSGAAEGPSGSGDVDAADDPARPGRSGDPLRLPEWAADLPATAGTARLLADAVATAPLGPPTLAAPRPGHARALRALAAGDRAAVRRELRRALAGSDRAPAAAGHLETAAHARASVAELARLGAEMALSCGDATEALEWLEWPERAGETAPAARRCRDAGWLRLLDRYRAAHVRAAAGDEAAGAELYDLETRLGLAQWHPGCPAPAVGAPSSGPVTHGIAAALDRRAFVRYTRLRGAPVAITLVDGRARAHPLPTAPALGDAIDTLLHAARRDVTAPGTGAGPLTAERAALVARLLVEPVADAVADRPLVIAPPPEAQALPWGLLPGLRGRPVSIVASGRAWLRCRRRRLPRTPRVLLVAGAGLPGAEAEIEALRRERPGARVLSGARAHASALVRELGRADLAHVTAHGGVPADAPMRSGISLAGGPLFAYDLERVPRPPALTVLSSCAVGRSVPSPTGVPLGLGAALLACGGGTVIASVLPVPDIGTAAAMVRLHAALRSGAPASRAVADHLAGSGFVCFGAG</sequence>
<protein>
    <submittedName>
        <fullName evidence="3">Tetratricopeptide (TPR) repeat protein</fullName>
    </submittedName>
</protein>
<dbReference type="EMBL" id="JACCCC010000001">
    <property type="protein sequence ID" value="NYE46459.1"/>
    <property type="molecule type" value="Genomic_DNA"/>
</dbReference>
<evidence type="ECO:0000313" key="3">
    <source>
        <dbReference type="EMBL" id="NYE46459.1"/>
    </source>
</evidence>
<dbReference type="SUPFAM" id="SSF48452">
    <property type="entry name" value="TPR-like"/>
    <property type="match status" value="1"/>
</dbReference>
<evidence type="ECO:0000256" key="1">
    <source>
        <dbReference type="SAM" id="MobiDB-lite"/>
    </source>
</evidence>
<dbReference type="InterPro" id="IPR011990">
    <property type="entry name" value="TPR-like_helical_dom_sf"/>
</dbReference>
<name>A0A852TR37_9ACTN</name>
<keyword evidence="4" id="KW-1185">Reference proteome</keyword>
<organism evidence="3 4">
    <name type="scientific">Spinactinospora alkalitolerans</name>
    <dbReference type="NCBI Taxonomy" id="687207"/>
    <lineage>
        <taxon>Bacteria</taxon>
        <taxon>Bacillati</taxon>
        <taxon>Actinomycetota</taxon>
        <taxon>Actinomycetes</taxon>
        <taxon>Streptosporangiales</taxon>
        <taxon>Nocardiopsidaceae</taxon>
        <taxon>Spinactinospora</taxon>
    </lineage>
</organism>
<dbReference type="InterPro" id="IPR019734">
    <property type="entry name" value="TPR_rpt"/>
</dbReference>
<dbReference type="Pfam" id="PF12770">
    <property type="entry name" value="CHAT"/>
    <property type="match status" value="1"/>
</dbReference>
<dbReference type="AlphaFoldDB" id="A0A852TR37"/>
<accession>A0A852TR37</accession>
<proteinExistence type="predicted"/>
<feature type="region of interest" description="Disordered" evidence="1">
    <location>
        <begin position="327"/>
        <end position="374"/>
    </location>
</feature>
<dbReference type="InterPro" id="IPR024983">
    <property type="entry name" value="CHAT_dom"/>
</dbReference>
<evidence type="ECO:0000259" key="2">
    <source>
        <dbReference type="Pfam" id="PF12770"/>
    </source>
</evidence>